<dbReference type="PANTHER" id="PTHR35166:SF18">
    <property type="entry name" value="CCD97-LIKE C-TERMINAL DOMAIN-CONTAINING PROTEIN"/>
    <property type="match status" value="1"/>
</dbReference>
<accession>A0A8R7UXI8</accession>
<evidence type="ECO:0000256" key="1">
    <source>
        <dbReference type="SAM" id="MobiDB-lite"/>
    </source>
</evidence>
<reference evidence="2" key="2">
    <citation type="submission" date="2018-03" db="EMBL/GenBank/DDBJ databases">
        <title>The Triticum urartu genome reveals the dynamic nature of wheat genome evolution.</title>
        <authorList>
            <person name="Ling H."/>
            <person name="Ma B."/>
            <person name="Shi X."/>
            <person name="Liu H."/>
            <person name="Dong L."/>
            <person name="Sun H."/>
            <person name="Cao Y."/>
            <person name="Gao Q."/>
            <person name="Zheng S."/>
            <person name="Li Y."/>
            <person name="Yu Y."/>
            <person name="Du H."/>
            <person name="Qi M."/>
            <person name="Li Y."/>
            <person name="Yu H."/>
            <person name="Cui Y."/>
            <person name="Wang N."/>
            <person name="Chen C."/>
            <person name="Wu H."/>
            <person name="Zhao Y."/>
            <person name="Zhang J."/>
            <person name="Li Y."/>
            <person name="Zhou W."/>
            <person name="Zhang B."/>
            <person name="Hu W."/>
            <person name="Eijk M."/>
            <person name="Tang J."/>
            <person name="Witsenboer H."/>
            <person name="Zhao S."/>
            <person name="Li Z."/>
            <person name="Zhang A."/>
            <person name="Wang D."/>
            <person name="Liang C."/>
        </authorList>
    </citation>
    <scope>NUCLEOTIDE SEQUENCE [LARGE SCALE GENOMIC DNA]</scope>
    <source>
        <strain evidence="2">cv. G1812</strain>
    </source>
</reference>
<sequence length="256" mass="28331">MAGKDETGKWMLRPCSAAKSTEAGDHGSAKCILRPCSAARPTKTGGHGTATRFPSKRKATAGSSYKEGGDSFDSDKGEAKMDKMLGEVNLPSVVANQPAAAPPGLTKGKVRLSKAEIRSIVALKPEKLPSTDYLDDLAEYFPPEWIEERKRAHADNAELFKKMDDDFEEYWQQVITSVRDKGYFEVDEDFIANRNRANELGLELQRRILSPIPAKYCATPEDRIRDAHGYIPYVPDQDDALVEDLVIDGQVVVLKD</sequence>
<dbReference type="Gramene" id="TuG1812G0700000548.01.T02">
    <property type="protein sequence ID" value="TuG1812G0700000548.01.T02"/>
    <property type="gene ID" value="TuG1812G0700000548.01"/>
</dbReference>
<dbReference type="EnsemblPlants" id="TuG1812U0000308800.01.T01">
    <property type="protein sequence ID" value="TuG1812U0000308800.01.T01"/>
    <property type="gene ID" value="TuG1812U0000308800.01"/>
</dbReference>
<name>A0A8R7UXI8_TRIUA</name>
<reference evidence="3" key="1">
    <citation type="journal article" date="2013" name="Nature">
        <title>Draft genome of the wheat A-genome progenitor Triticum urartu.</title>
        <authorList>
            <person name="Ling H.Q."/>
            <person name="Zhao S."/>
            <person name="Liu D."/>
            <person name="Wang J."/>
            <person name="Sun H."/>
            <person name="Zhang C."/>
            <person name="Fan H."/>
            <person name="Li D."/>
            <person name="Dong L."/>
            <person name="Tao Y."/>
            <person name="Gao C."/>
            <person name="Wu H."/>
            <person name="Li Y."/>
            <person name="Cui Y."/>
            <person name="Guo X."/>
            <person name="Zheng S."/>
            <person name="Wang B."/>
            <person name="Yu K."/>
            <person name="Liang Q."/>
            <person name="Yang W."/>
            <person name="Lou X."/>
            <person name="Chen J."/>
            <person name="Feng M."/>
            <person name="Jian J."/>
            <person name="Zhang X."/>
            <person name="Luo G."/>
            <person name="Jiang Y."/>
            <person name="Liu J."/>
            <person name="Wang Z."/>
            <person name="Sha Y."/>
            <person name="Zhang B."/>
            <person name="Wu H."/>
            <person name="Tang D."/>
            <person name="Shen Q."/>
            <person name="Xue P."/>
            <person name="Zou S."/>
            <person name="Wang X."/>
            <person name="Liu X."/>
            <person name="Wang F."/>
            <person name="Yang Y."/>
            <person name="An X."/>
            <person name="Dong Z."/>
            <person name="Zhang K."/>
            <person name="Zhang X."/>
            <person name="Luo M.C."/>
            <person name="Dvorak J."/>
            <person name="Tong Y."/>
            <person name="Wang J."/>
            <person name="Yang H."/>
            <person name="Li Z."/>
            <person name="Wang D."/>
            <person name="Zhang A."/>
            <person name="Wang J."/>
        </authorList>
    </citation>
    <scope>NUCLEOTIDE SEQUENCE</scope>
    <source>
        <strain evidence="3">cv. G1812</strain>
    </source>
</reference>
<dbReference type="Proteomes" id="UP000015106">
    <property type="component" value="Chromosome 7"/>
</dbReference>
<feature type="region of interest" description="Disordered" evidence="1">
    <location>
        <begin position="38"/>
        <end position="74"/>
    </location>
</feature>
<dbReference type="AlphaFoldDB" id="A0A8R7UXI8"/>
<evidence type="ECO:0000313" key="2">
    <source>
        <dbReference type="EnsemblPlants" id="TuG1812G0700000548.01.T02"/>
    </source>
</evidence>
<proteinExistence type="predicted"/>
<protein>
    <submittedName>
        <fullName evidence="2">Uncharacterized protein</fullName>
    </submittedName>
</protein>
<evidence type="ECO:0000313" key="3">
    <source>
        <dbReference type="Proteomes" id="UP000015106"/>
    </source>
</evidence>
<dbReference type="PANTHER" id="PTHR35166">
    <property type="entry name" value="OS05G0193700 PROTEIN-RELATED"/>
    <property type="match status" value="1"/>
</dbReference>
<keyword evidence="3" id="KW-1185">Reference proteome</keyword>
<dbReference type="EnsemblPlants" id="TuG1812G0700000548.01.T02">
    <property type="protein sequence ID" value="TuG1812G0700000548.01.T02"/>
    <property type="gene ID" value="TuG1812G0700000548.01"/>
</dbReference>
<reference evidence="2" key="3">
    <citation type="submission" date="2022-06" db="UniProtKB">
        <authorList>
            <consortium name="EnsemblPlants"/>
        </authorList>
    </citation>
    <scope>IDENTIFICATION</scope>
</reference>
<dbReference type="Gramene" id="TuG1812U0000308800.01.T01">
    <property type="protein sequence ID" value="TuG1812U0000308800.01.T01"/>
    <property type="gene ID" value="TuG1812U0000308800.01"/>
</dbReference>
<dbReference type="Gramene" id="TuG1812G0700000548.01.T01">
    <property type="protein sequence ID" value="TuG1812G0700000548.01.T01"/>
    <property type="gene ID" value="TuG1812G0700000548.01"/>
</dbReference>
<organism evidence="2 3">
    <name type="scientific">Triticum urartu</name>
    <name type="common">Red wild einkorn</name>
    <name type="synonym">Crithodium urartu</name>
    <dbReference type="NCBI Taxonomy" id="4572"/>
    <lineage>
        <taxon>Eukaryota</taxon>
        <taxon>Viridiplantae</taxon>
        <taxon>Streptophyta</taxon>
        <taxon>Embryophyta</taxon>
        <taxon>Tracheophyta</taxon>
        <taxon>Spermatophyta</taxon>
        <taxon>Magnoliopsida</taxon>
        <taxon>Liliopsida</taxon>
        <taxon>Poales</taxon>
        <taxon>Poaceae</taxon>
        <taxon>BOP clade</taxon>
        <taxon>Pooideae</taxon>
        <taxon>Triticodae</taxon>
        <taxon>Triticeae</taxon>
        <taxon>Triticinae</taxon>
        <taxon>Triticum</taxon>
    </lineage>
</organism>
<dbReference type="EnsemblPlants" id="TuG1812G0700000548.01.T01">
    <property type="protein sequence ID" value="TuG1812G0700000548.01.T01"/>
    <property type="gene ID" value="TuG1812G0700000548.01"/>
</dbReference>